<feature type="compositionally biased region" description="Polar residues" evidence="11">
    <location>
        <begin position="1118"/>
        <end position="1128"/>
    </location>
</feature>
<dbReference type="InterPro" id="IPR001594">
    <property type="entry name" value="Palmitoyltrfase_DHHC"/>
</dbReference>
<feature type="region of interest" description="Disordered" evidence="11">
    <location>
        <begin position="277"/>
        <end position="332"/>
    </location>
</feature>
<keyword evidence="8" id="KW-0564">Palmitate</keyword>
<feature type="region of interest" description="Disordered" evidence="11">
    <location>
        <begin position="1040"/>
        <end position="1200"/>
    </location>
</feature>
<sequence length="1571" mass="168737">MRAPGMRQSTSRPASSRSAAPVVVMFMRFCVLGLLVSVNPSLSLVSNPCGETIFLWTLVFLTVVLYFRTALGDPGYLKYCPSTLLPPRESARLRRPGTADYPLTDLSPPISRSSTQPSDPRLSASDLSDSAFPSTSSHAASGVNGRGVTAPSSFDGAGSCRAGRRDGDLQSSRVFTHSCPSSRKAQWQELRGAYGREEWRGRTKERRISASGVAVYERGSPGARSRPKDSERTNLTVDQKGSGGASASGGPSNGDNGSHALPLYYDRIGRYTVHPAAETSSSASAGNGSEEGSSRELTSDEPDAHSQSGDVDLFSSEDEELETSQVVSEEEEYREELLYTTATKGNPDSGLPAYLSVSTAIVVPDSSEGKAALREGRPAGVNSGEVGGCQRSGLLSGTMKASRPRNTSSGEHSLSVCAAANVGSVALAGEKAFSNDRGDSSGGMETIPVGYETPSFLPRAQTVVIFTPKSPASSGPGETKGHVDSSMGDAEEGPTGKQRGSVLETRSTVGEDSEATSRSQTIAAFQIQPDVGAPAPFSDSEGESVPSVTSSASRVRHCPSDSTGELPGACLLETDTGRAVAALGELCELPSQGLTDDTPGPDLLEPLGLSPDAPTSERVLGAYGGMVLSAVDQGQREADPTDDMQVRAVEVTPSGKEKALSASAVSAASIVSRGHEQRGDSIEGHRRGLHTSAEASSSAVGVGAGFTGEREEREIPSRVAERLEGELYTLDDVHGAGLEDPENLLSQQLHRQVEGRFDYGSQLADRQKGRSHYAFAKGVAGTYSTRHENRACRRDHQPGWAGAFLAPPQHGLGGCPAIPPLADVYTSCNKVFHFDSSNASAGNFSESHASGLVENAFRSFFHGGQSRKVSEDTHRHSSRQVAQTGGSNRVTQQFFLQSQSEGSEEEGAQRASREPCPSHRRDHHGSDKSSRASQKKKIRGGKMSSARSSAFYSSDTDQDLQSTALTEGSVSQSRRSSDLKEGGKAGKKFRSFLATMRSQGGDNKKGIYKPVHDDVCQLTDLGDEVEGAVSSTAARAGVLASEIPGKQLHSQEGKTQSRKQISSDKPEREKEDQLPSQGVASREGDSHDSGAPSTTVATLSPFTQPARTAERDPLGRRSSAQASTSTPPEDSGTEDVSQLPARELTEMRGARSSQLAEQGEAGEHSTVSSDESRRSRRPSIDGWEEGDISSGNSDEDPEDAKEEVFDVYRVPQVNARAGERPFPGACRRQGGWRELEAVNVVGERRHRTERDSTGLPAAQADGGVEDEEYGNEAGGSQGRGRRARKTDGRNQVLLHDEDRSIFYVSRTQLYQASVKLRYCSICCMYQPLRTKHCGQCGRCIRTHDHHCPWIGSCVAEENRVYFYFYLLLQALELIVVGIIYVKTLIWQAEKHIQNPAFFVVLFMTLMLCMFMACMVTCLFCYHTYLMFSNLTTWESMAWHRISYLKGIPEIDGSPFNRGLLLNIFVYCCPPSCCPLLRRLCLPYLRRGLRCCSVSRAFCSRYCCRRCLIRCPGPASVFSGEGSRSVAPGRPGRSEGFAGLACGPHGEIWWEPGSTQATTPLSSCCCDCLASD</sequence>
<evidence type="ECO:0000256" key="4">
    <source>
        <dbReference type="ARBA" id="ARBA00022679"/>
    </source>
</evidence>
<feature type="compositionally biased region" description="Basic and acidic residues" evidence="11">
    <location>
        <begin position="292"/>
        <end position="304"/>
    </location>
</feature>
<keyword evidence="6 12" id="KW-1133">Transmembrane helix</keyword>
<keyword evidence="15" id="KW-1185">Reference proteome</keyword>
<feature type="region of interest" description="Disordered" evidence="11">
    <location>
        <begin position="865"/>
        <end position="1009"/>
    </location>
</feature>
<feature type="compositionally biased region" description="Low complexity" evidence="11">
    <location>
        <begin position="944"/>
        <end position="954"/>
    </location>
</feature>
<protein>
    <recommendedName>
        <fullName evidence="3">protein S-acyltransferase</fullName>
        <ecNumber evidence="3">2.3.1.225</ecNumber>
    </recommendedName>
</protein>
<feature type="transmembrane region" description="Helical" evidence="12">
    <location>
        <begin position="53"/>
        <end position="71"/>
    </location>
</feature>
<feature type="transmembrane region" description="Helical" evidence="12">
    <location>
        <begin position="1362"/>
        <end position="1385"/>
    </location>
</feature>
<feature type="compositionally biased region" description="Basic and acidic residues" evidence="11">
    <location>
        <begin position="1243"/>
        <end position="1252"/>
    </location>
</feature>
<keyword evidence="9" id="KW-0449">Lipoprotein</keyword>
<feature type="compositionally biased region" description="Acidic residues" evidence="11">
    <location>
        <begin position="1182"/>
        <end position="1200"/>
    </location>
</feature>
<evidence type="ECO:0000313" key="15">
    <source>
        <dbReference type="Proteomes" id="UP000221165"/>
    </source>
</evidence>
<gene>
    <name evidence="14" type="ORF">CSUI_003784</name>
</gene>
<evidence type="ECO:0000256" key="9">
    <source>
        <dbReference type="ARBA" id="ARBA00023288"/>
    </source>
</evidence>
<feature type="compositionally biased region" description="Acidic residues" evidence="11">
    <location>
        <begin position="315"/>
        <end position="332"/>
    </location>
</feature>
<feature type="compositionally biased region" description="Basic and acidic residues" evidence="11">
    <location>
        <begin position="673"/>
        <end position="686"/>
    </location>
</feature>
<accession>A0A2C6L3T1</accession>
<evidence type="ECO:0000256" key="5">
    <source>
        <dbReference type="ARBA" id="ARBA00022692"/>
    </source>
</evidence>
<feature type="compositionally biased region" description="Low complexity" evidence="11">
    <location>
        <begin position="892"/>
        <end position="901"/>
    </location>
</feature>
<dbReference type="VEuPathDB" id="ToxoDB:CSUI_003784"/>
<dbReference type="EC" id="2.3.1.225" evidence="3"/>
<evidence type="ECO:0000256" key="6">
    <source>
        <dbReference type="ARBA" id="ARBA00022989"/>
    </source>
</evidence>
<feature type="compositionally biased region" description="Polar residues" evidence="11">
    <location>
        <begin position="879"/>
        <end position="891"/>
    </location>
</feature>
<dbReference type="RefSeq" id="XP_067924051.1">
    <property type="nucleotide sequence ID" value="XM_068063979.1"/>
</dbReference>
<reference evidence="14 15" key="1">
    <citation type="journal article" date="2017" name="Int. J. Parasitol.">
        <title>The genome of the protozoan parasite Cystoisospora suis and a reverse vaccinology approach to identify vaccine candidates.</title>
        <authorList>
            <person name="Palmieri N."/>
            <person name="Shrestha A."/>
            <person name="Ruttkowski B."/>
            <person name="Beck T."/>
            <person name="Vogl C."/>
            <person name="Tomley F."/>
            <person name="Blake D.P."/>
            <person name="Joachim A."/>
        </authorList>
    </citation>
    <scope>NUCLEOTIDE SEQUENCE [LARGE SCALE GENOMIC DNA]</scope>
    <source>
        <strain evidence="14 15">Wien I</strain>
    </source>
</reference>
<comment type="subcellular location">
    <subcellularLocation>
        <location evidence="1">Endomembrane system</location>
        <topology evidence="1">Multi-pass membrane protein</topology>
    </subcellularLocation>
</comment>
<feature type="compositionally biased region" description="Basic and acidic residues" evidence="11">
    <location>
        <begin position="1061"/>
        <end position="1073"/>
    </location>
</feature>
<feature type="compositionally biased region" description="Polar residues" evidence="11">
    <location>
        <begin position="504"/>
        <end position="523"/>
    </location>
</feature>
<dbReference type="OrthoDB" id="333031at2759"/>
<dbReference type="PROSITE" id="PS50216">
    <property type="entry name" value="DHHC"/>
    <property type="match status" value="1"/>
</dbReference>
<dbReference type="Pfam" id="PF01529">
    <property type="entry name" value="DHHC"/>
    <property type="match status" value="1"/>
</dbReference>
<evidence type="ECO:0000256" key="1">
    <source>
        <dbReference type="ARBA" id="ARBA00004127"/>
    </source>
</evidence>
<evidence type="ECO:0000256" key="10">
    <source>
        <dbReference type="ARBA" id="ARBA00023315"/>
    </source>
</evidence>
<keyword evidence="5 12" id="KW-0812">Transmembrane</keyword>
<evidence type="ECO:0000256" key="12">
    <source>
        <dbReference type="SAM" id="Phobius"/>
    </source>
</evidence>
<feature type="region of interest" description="Disordered" evidence="11">
    <location>
        <begin position="201"/>
        <end position="261"/>
    </location>
</feature>
<dbReference type="PANTHER" id="PTHR22883">
    <property type="entry name" value="ZINC FINGER DHHC DOMAIN CONTAINING PROTEIN"/>
    <property type="match status" value="1"/>
</dbReference>
<keyword evidence="10" id="KW-0012">Acyltransferase</keyword>
<organism evidence="14 15">
    <name type="scientific">Cystoisospora suis</name>
    <dbReference type="NCBI Taxonomy" id="483139"/>
    <lineage>
        <taxon>Eukaryota</taxon>
        <taxon>Sar</taxon>
        <taxon>Alveolata</taxon>
        <taxon>Apicomplexa</taxon>
        <taxon>Conoidasida</taxon>
        <taxon>Coccidia</taxon>
        <taxon>Eucoccidiorida</taxon>
        <taxon>Eimeriorina</taxon>
        <taxon>Sarcocystidae</taxon>
        <taxon>Cystoisospora</taxon>
    </lineage>
</organism>
<dbReference type="Proteomes" id="UP000221165">
    <property type="component" value="Unassembled WGS sequence"/>
</dbReference>
<feature type="compositionally biased region" description="Low complexity" evidence="11">
    <location>
        <begin position="277"/>
        <end position="291"/>
    </location>
</feature>
<feature type="compositionally biased region" description="Polar residues" evidence="11">
    <location>
        <begin position="169"/>
        <end position="182"/>
    </location>
</feature>
<comment type="caution">
    <text evidence="14">The sequence shown here is derived from an EMBL/GenBank/DDBJ whole genome shotgun (WGS) entry which is preliminary data.</text>
</comment>
<evidence type="ECO:0000313" key="14">
    <source>
        <dbReference type="EMBL" id="PHJ22374.1"/>
    </source>
</evidence>
<dbReference type="GO" id="GO:0005794">
    <property type="term" value="C:Golgi apparatus"/>
    <property type="evidence" value="ECO:0007669"/>
    <property type="project" value="TreeGrafter"/>
</dbReference>
<feature type="region of interest" description="Disordered" evidence="11">
    <location>
        <begin position="1243"/>
        <end position="1287"/>
    </location>
</feature>
<proteinExistence type="inferred from homology"/>
<feature type="region of interest" description="Disordered" evidence="11">
    <location>
        <begin position="467"/>
        <end position="563"/>
    </location>
</feature>
<dbReference type="InterPro" id="IPR039859">
    <property type="entry name" value="PFA4/ZDH16/20/ERF2-like"/>
</dbReference>
<feature type="transmembrane region" description="Helical" evidence="12">
    <location>
        <begin position="20"/>
        <end position="41"/>
    </location>
</feature>
<feature type="compositionally biased region" description="Basic and acidic residues" evidence="11">
    <location>
        <begin position="708"/>
        <end position="718"/>
    </location>
</feature>
<dbReference type="PANTHER" id="PTHR22883:SF301">
    <property type="entry name" value="PALMITOYLTRANSFERASE ZDHHC12"/>
    <property type="match status" value="1"/>
</dbReference>
<feature type="region of interest" description="Disordered" evidence="11">
    <location>
        <begin position="89"/>
        <end position="182"/>
    </location>
</feature>
<dbReference type="GeneID" id="94427190"/>
<dbReference type="EMBL" id="MIGC01001709">
    <property type="protein sequence ID" value="PHJ22374.1"/>
    <property type="molecule type" value="Genomic_DNA"/>
</dbReference>
<feature type="compositionally biased region" description="Basic and acidic residues" evidence="11">
    <location>
        <begin position="975"/>
        <end position="984"/>
    </location>
</feature>
<feature type="compositionally biased region" description="Polar residues" evidence="11">
    <location>
        <begin position="959"/>
        <end position="974"/>
    </location>
</feature>
<feature type="region of interest" description="Disordered" evidence="11">
    <location>
        <begin position="669"/>
        <end position="718"/>
    </location>
</feature>
<feature type="compositionally biased region" description="Polar residues" evidence="11">
    <location>
        <begin position="125"/>
        <end position="139"/>
    </location>
</feature>
<feature type="compositionally biased region" description="Low complexity" evidence="11">
    <location>
        <begin position="692"/>
        <end position="701"/>
    </location>
</feature>
<evidence type="ECO:0000256" key="2">
    <source>
        <dbReference type="ARBA" id="ARBA00008574"/>
    </source>
</evidence>
<keyword evidence="7 12" id="KW-0472">Membrane</keyword>
<evidence type="ECO:0000256" key="8">
    <source>
        <dbReference type="ARBA" id="ARBA00023139"/>
    </source>
</evidence>
<feature type="compositionally biased region" description="Polar residues" evidence="11">
    <location>
        <begin position="1091"/>
        <end position="1106"/>
    </location>
</feature>
<name>A0A2C6L3T1_9APIC</name>
<evidence type="ECO:0000256" key="7">
    <source>
        <dbReference type="ARBA" id="ARBA00023136"/>
    </source>
</evidence>
<keyword evidence="4" id="KW-0808">Transferase</keyword>
<evidence type="ECO:0000256" key="11">
    <source>
        <dbReference type="SAM" id="MobiDB-lite"/>
    </source>
</evidence>
<comment type="similarity">
    <text evidence="2">Belongs to the DHHC palmitoyltransferase family.</text>
</comment>
<dbReference type="GO" id="GO:0005783">
    <property type="term" value="C:endoplasmic reticulum"/>
    <property type="evidence" value="ECO:0007669"/>
    <property type="project" value="TreeGrafter"/>
</dbReference>
<feature type="compositionally biased region" description="Basic and acidic residues" evidence="11">
    <location>
        <begin position="907"/>
        <end position="930"/>
    </location>
</feature>
<dbReference type="GO" id="GO:0019706">
    <property type="term" value="F:protein-cysteine S-palmitoyltransferase activity"/>
    <property type="evidence" value="ECO:0007669"/>
    <property type="project" value="UniProtKB-EC"/>
</dbReference>
<feature type="region of interest" description="Disordered" evidence="11">
    <location>
        <begin position="377"/>
        <end position="412"/>
    </location>
</feature>
<evidence type="ECO:0000259" key="13">
    <source>
        <dbReference type="Pfam" id="PF01529"/>
    </source>
</evidence>
<feature type="domain" description="Palmitoyltransferase DHHC" evidence="13">
    <location>
        <begin position="1315"/>
        <end position="1438"/>
    </location>
</feature>
<feature type="compositionally biased region" description="Low complexity" evidence="11">
    <location>
        <begin position="248"/>
        <end position="258"/>
    </location>
</feature>
<dbReference type="GO" id="GO:0006612">
    <property type="term" value="P:protein targeting to membrane"/>
    <property type="evidence" value="ECO:0007669"/>
    <property type="project" value="TreeGrafter"/>
</dbReference>
<feature type="compositionally biased region" description="Polar residues" evidence="11">
    <location>
        <begin position="1048"/>
        <end position="1060"/>
    </location>
</feature>
<evidence type="ECO:0000256" key="3">
    <source>
        <dbReference type="ARBA" id="ARBA00012210"/>
    </source>
</evidence>
<feature type="transmembrane region" description="Helical" evidence="12">
    <location>
        <begin position="1397"/>
        <end position="1424"/>
    </location>
</feature>